<dbReference type="EMBL" id="CAADRA010005369">
    <property type="protein sequence ID" value="VFT89131.1"/>
    <property type="molecule type" value="Genomic_DNA"/>
</dbReference>
<organism evidence="6 7">
    <name type="scientific">Aphanomyces stellatus</name>
    <dbReference type="NCBI Taxonomy" id="120398"/>
    <lineage>
        <taxon>Eukaryota</taxon>
        <taxon>Sar</taxon>
        <taxon>Stramenopiles</taxon>
        <taxon>Oomycota</taxon>
        <taxon>Saprolegniomycetes</taxon>
        <taxon>Saprolegniales</taxon>
        <taxon>Verrucalvaceae</taxon>
        <taxon>Aphanomyces</taxon>
    </lineage>
</organism>
<dbReference type="InterPro" id="IPR050316">
    <property type="entry name" value="Tyrosinase/Hemocyanin"/>
</dbReference>
<dbReference type="PRINTS" id="PR00092">
    <property type="entry name" value="TYROSINASE"/>
</dbReference>
<dbReference type="AlphaFoldDB" id="A0A485KVJ9"/>
<keyword evidence="1" id="KW-0479">Metal-binding</keyword>
<feature type="region of interest" description="Disordered" evidence="3">
    <location>
        <begin position="418"/>
        <end position="437"/>
    </location>
</feature>
<evidence type="ECO:0000256" key="2">
    <source>
        <dbReference type="ARBA" id="ARBA00023008"/>
    </source>
</evidence>
<dbReference type="PANTHER" id="PTHR11474:SF126">
    <property type="entry name" value="TYROSINASE-LIKE PROTEIN TYR-1-RELATED"/>
    <property type="match status" value="1"/>
</dbReference>
<protein>
    <submittedName>
        <fullName evidence="6">Aste57867_12278 protein</fullName>
    </submittedName>
</protein>
<dbReference type="PANTHER" id="PTHR11474">
    <property type="entry name" value="TYROSINASE FAMILY MEMBER"/>
    <property type="match status" value="1"/>
</dbReference>
<evidence type="ECO:0000256" key="1">
    <source>
        <dbReference type="ARBA" id="ARBA00022723"/>
    </source>
</evidence>
<sequence>MATFREDVRCRIAIFTMQPTRIFVFLLTAAAAIGVALAQSRDCGPRVRRPYHSLTTAERTLLKNAFELAMQRGHHHRFTTVHQYSKNEYEAHSCMFTYWHRRFLLGYENMLRSLGDAYACLTIPYWDYAGTSSSFLDKNNTCNSLASCNPVLVEYGASRQVNASRYSVGGSGQPNDAGEPIDADNCIVDPTQPATRSYCESEAAFQAGKCQGCIPRGNWFAAGVSSEMTLASMSNQIFATSLSKFTQNVMLKMHPKVHANLNGAMGSMASPSDPVFFFHHATVDALLAIYMKCQASNASPMSSLVFPANDWGTFNNRVCGPYVFRPTTSAKKFKYPSATAISMVYYNGTTGDASFDVGDTNSPLAPFFQDLPPSYTAYYNYPPSARVVYDFSNTGFQVLNDQCTAWLGGDYGASSSSSSALLDERRHRPQKETKGPPTAVVTQIAFTQKLYKHTRRYVRNETRARDYVEMMLCVHRNECLGGVFDYSDAFKASFRFDYSPYCYDVLHAIASGDKTIPVPKWTQIVLDTYGCHVQSTSSLI</sequence>
<reference evidence="6 7" key="1">
    <citation type="submission" date="2019-03" db="EMBL/GenBank/DDBJ databases">
        <authorList>
            <person name="Gaulin E."/>
            <person name="Dumas B."/>
        </authorList>
    </citation>
    <scope>NUCLEOTIDE SEQUENCE [LARGE SCALE GENOMIC DNA]</scope>
    <source>
        <strain evidence="6">CBS 568.67</strain>
    </source>
</reference>
<gene>
    <name evidence="6" type="primary">Aste57867_12278</name>
    <name evidence="5" type="ORF">As57867_012233</name>
    <name evidence="6" type="ORF">ASTE57867_12278</name>
</gene>
<dbReference type="Pfam" id="PF00264">
    <property type="entry name" value="Tyrosinase"/>
    <property type="match status" value="1"/>
</dbReference>
<dbReference type="Proteomes" id="UP000332933">
    <property type="component" value="Unassembled WGS sequence"/>
</dbReference>
<dbReference type="GO" id="GO:0016491">
    <property type="term" value="F:oxidoreductase activity"/>
    <property type="evidence" value="ECO:0007669"/>
    <property type="project" value="InterPro"/>
</dbReference>
<dbReference type="EMBL" id="VJMH01005348">
    <property type="protein sequence ID" value="KAF0697004.1"/>
    <property type="molecule type" value="Genomic_DNA"/>
</dbReference>
<proteinExistence type="predicted"/>
<feature type="domain" description="Tyrosinase copper-binding" evidence="4">
    <location>
        <begin position="273"/>
        <end position="284"/>
    </location>
</feature>
<dbReference type="GO" id="GO:0046872">
    <property type="term" value="F:metal ion binding"/>
    <property type="evidence" value="ECO:0007669"/>
    <property type="project" value="UniProtKB-KW"/>
</dbReference>
<dbReference type="SUPFAM" id="SSF48056">
    <property type="entry name" value="Di-copper centre-containing domain"/>
    <property type="match status" value="1"/>
</dbReference>
<dbReference type="PROSITE" id="PS00498">
    <property type="entry name" value="TYROSINASE_2"/>
    <property type="match status" value="1"/>
</dbReference>
<reference evidence="5" key="2">
    <citation type="submission" date="2019-06" db="EMBL/GenBank/DDBJ databases">
        <title>Genomics analysis of Aphanomyces spp. identifies a new class of oomycete effector associated with host adaptation.</title>
        <authorList>
            <person name="Gaulin E."/>
        </authorList>
    </citation>
    <scope>NUCLEOTIDE SEQUENCE</scope>
    <source>
        <strain evidence="5">CBS 578.67</strain>
    </source>
</reference>
<keyword evidence="7" id="KW-1185">Reference proteome</keyword>
<dbReference type="OrthoDB" id="62107at2759"/>
<dbReference type="Gene3D" id="1.10.1280.10">
    <property type="entry name" value="Di-copper center containing domain from catechol oxidase"/>
    <property type="match status" value="1"/>
</dbReference>
<dbReference type="InterPro" id="IPR008922">
    <property type="entry name" value="Di-copper_centre_dom_sf"/>
</dbReference>
<evidence type="ECO:0000313" key="6">
    <source>
        <dbReference type="EMBL" id="VFT89131.1"/>
    </source>
</evidence>
<evidence type="ECO:0000259" key="4">
    <source>
        <dbReference type="PROSITE" id="PS00498"/>
    </source>
</evidence>
<evidence type="ECO:0000313" key="7">
    <source>
        <dbReference type="Proteomes" id="UP000332933"/>
    </source>
</evidence>
<accession>A0A485KVJ9</accession>
<evidence type="ECO:0000313" key="5">
    <source>
        <dbReference type="EMBL" id="KAF0697004.1"/>
    </source>
</evidence>
<dbReference type="InterPro" id="IPR002227">
    <property type="entry name" value="Tyrosinase_Cu-bd"/>
</dbReference>
<keyword evidence="2" id="KW-0186">Copper</keyword>
<evidence type="ECO:0000256" key="3">
    <source>
        <dbReference type="SAM" id="MobiDB-lite"/>
    </source>
</evidence>
<feature type="compositionally biased region" description="Basic and acidic residues" evidence="3">
    <location>
        <begin position="422"/>
        <end position="434"/>
    </location>
</feature>
<name>A0A485KVJ9_9STRA</name>